<dbReference type="RefSeq" id="WP_188621538.1">
    <property type="nucleotide sequence ID" value="NZ_BMJE01000006.1"/>
</dbReference>
<proteinExistence type="predicted"/>
<feature type="domain" description="Baseplate structural protein Gp10 C-terminal" evidence="2">
    <location>
        <begin position="166"/>
        <end position="275"/>
    </location>
</feature>
<comment type="caution">
    <text evidence="3">The sequence shown here is derived from an EMBL/GenBank/DDBJ whole genome shotgun (WGS) entry which is preliminary data.</text>
</comment>
<dbReference type="EMBL" id="BMJE01000006">
    <property type="protein sequence ID" value="GGB83101.1"/>
    <property type="molecule type" value="Genomic_DNA"/>
</dbReference>
<evidence type="ECO:0000256" key="1">
    <source>
        <dbReference type="SAM" id="MobiDB-lite"/>
    </source>
</evidence>
<dbReference type="SUPFAM" id="SSF88874">
    <property type="entry name" value="Receptor-binding domain of short tail fibre protein gp12"/>
    <property type="match status" value="1"/>
</dbReference>
<organism evidence="3 4">
    <name type="scientific">Flavobacterium suaedae</name>
    <dbReference type="NCBI Taxonomy" id="1767027"/>
    <lineage>
        <taxon>Bacteria</taxon>
        <taxon>Pseudomonadati</taxon>
        <taxon>Bacteroidota</taxon>
        <taxon>Flavobacteriia</taxon>
        <taxon>Flavobacteriales</taxon>
        <taxon>Flavobacteriaceae</taxon>
        <taxon>Flavobacterium</taxon>
    </lineage>
</organism>
<feature type="region of interest" description="Disordered" evidence="1">
    <location>
        <begin position="245"/>
        <end position="268"/>
    </location>
</feature>
<keyword evidence="4" id="KW-1185">Reference proteome</keyword>
<evidence type="ECO:0000259" key="2">
    <source>
        <dbReference type="Pfam" id="PF21939"/>
    </source>
</evidence>
<gene>
    <name evidence="3" type="ORF">GCM10007424_23900</name>
</gene>
<accession>A0ABQ1K3C6</accession>
<dbReference type="Pfam" id="PF21939">
    <property type="entry name" value="Gp10_C"/>
    <property type="match status" value="1"/>
</dbReference>
<dbReference type="Proteomes" id="UP000615760">
    <property type="component" value="Unassembled WGS sequence"/>
</dbReference>
<dbReference type="CDD" id="cd22641">
    <property type="entry name" value="C24-like"/>
    <property type="match status" value="1"/>
</dbReference>
<name>A0ABQ1K3C6_9FLAO</name>
<sequence>MNTTDFIQTGGFPLKLERLNELQQDYQILQVFGELAGNYTILKGCEQVGNIIKEGYLYINGEVVKFNQSYLPVAPATPAIVITETEISREFENGELKAIRKLRTATFGTSVNSILWSAFKRVTAIKDLQSRILPPGTNPQLFSGSINAIPTGWQLCDGTNGTPDLTGRFIVGYDPNDTDYNTIGNTGGAKTVSLTAAQNGQHTHTATANSSGAHTHGIDLNINSAGDGIPALERGNSVQNQNYTTKQAGEHSHSITVQPSGEGAPHENRPPYYTLAYIIYTG</sequence>
<protein>
    <recommendedName>
        <fullName evidence="2">Baseplate structural protein Gp10 C-terminal domain-containing protein</fullName>
    </recommendedName>
</protein>
<reference evidence="4" key="1">
    <citation type="journal article" date="2019" name="Int. J. Syst. Evol. Microbiol.">
        <title>The Global Catalogue of Microorganisms (GCM) 10K type strain sequencing project: providing services to taxonomists for standard genome sequencing and annotation.</title>
        <authorList>
            <consortium name="The Broad Institute Genomics Platform"/>
            <consortium name="The Broad Institute Genome Sequencing Center for Infectious Disease"/>
            <person name="Wu L."/>
            <person name="Ma J."/>
        </authorList>
    </citation>
    <scope>NUCLEOTIDE SEQUENCE [LARGE SCALE GENOMIC DNA]</scope>
    <source>
        <strain evidence="4">CGMCC 1.15461</strain>
    </source>
</reference>
<dbReference type="InterPro" id="IPR053827">
    <property type="entry name" value="Gp10_C"/>
</dbReference>
<evidence type="ECO:0000313" key="4">
    <source>
        <dbReference type="Proteomes" id="UP000615760"/>
    </source>
</evidence>
<evidence type="ECO:0000313" key="3">
    <source>
        <dbReference type="EMBL" id="GGB83101.1"/>
    </source>
</evidence>